<keyword evidence="3" id="KW-1185">Reference proteome</keyword>
<proteinExistence type="predicted"/>
<dbReference type="AlphaFoldDB" id="A0AAN0K7K2"/>
<feature type="transmembrane region" description="Helical" evidence="1">
    <location>
        <begin position="167"/>
        <end position="184"/>
    </location>
</feature>
<feature type="transmembrane region" description="Helical" evidence="1">
    <location>
        <begin position="107"/>
        <end position="129"/>
    </location>
</feature>
<evidence type="ECO:0000256" key="1">
    <source>
        <dbReference type="SAM" id="Phobius"/>
    </source>
</evidence>
<keyword evidence="1" id="KW-0472">Membrane</keyword>
<sequence>MSHCRSCGADIEGRWRVCPLCWVPLDLGAGVLPATEEAYPAAPLRFDRRQLWAVLVPLSVLAVIASFAAQALVPDLMAPIRTVWLSVAALWLVVLVAAYRRHNVGSLVLWLVVLLSLAAVAWDLVTGWSMWATTWAIPSICTFANLALVIVVRVVRMEPSEHIAKAALVMLFGLVPGLFVLLGWVTVTTPSWACVGLSALLLAATSVFRPRQLGDALHRRLQA</sequence>
<dbReference type="KEGG" id="broo:brsh051_08770"/>
<keyword evidence="1" id="KW-0812">Transmembrane</keyword>
<feature type="transmembrane region" description="Helical" evidence="1">
    <location>
        <begin position="135"/>
        <end position="155"/>
    </location>
</feature>
<evidence type="ECO:0000313" key="2">
    <source>
        <dbReference type="EMBL" id="BEH01596.1"/>
    </source>
</evidence>
<evidence type="ECO:0000313" key="3">
    <source>
        <dbReference type="Proteomes" id="UP001431656"/>
    </source>
</evidence>
<reference evidence="2" key="1">
    <citation type="journal article" date="2024" name="Int. J. Syst. Evol. Microbiol.">
        <title>Brooklawnia propionicigenes sp. nov., a facultatively anaerobic, propionate-producing bacterium isolated from a methanogenic reactor treating waste from cattle farms.</title>
        <authorList>
            <person name="Akita Y."/>
            <person name="Ueki A."/>
            <person name="Tonouchi A."/>
            <person name="Sugawara Y."/>
            <person name="Honma S."/>
            <person name="Kaku N."/>
            <person name="Ueki K."/>
        </authorList>
    </citation>
    <scope>NUCLEOTIDE SEQUENCE</scope>
    <source>
        <strain evidence="2">SH051</strain>
    </source>
</reference>
<dbReference type="Pfam" id="PF19845">
    <property type="entry name" value="DUF6320"/>
    <property type="match status" value="1"/>
</dbReference>
<organism evidence="2 3">
    <name type="scientific">Brooklawnia propionicigenes</name>
    <dbReference type="NCBI Taxonomy" id="3041175"/>
    <lineage>
        <taxon>Bacteria</taxon>
        <taxon>Bacillati</taxon>
        <taxon>Actinomycetota</taxon>
        <taxon>Actinomycetes</taxon>
        <taxon>Propionibacteriales</taxon>
        <taxon>Propionibacteriaceae</taxon>
        <taxon>Brooklawnia</taxon>
    </lineage>
</organism>
<feature type="transmembrane region" description="Helical" evidence="1">
    <location>
        <begin position="51"/>
        <end position="73"/>
    </location>
</feature>
<gene>
    <name evidence="2" type="ORF">brsh051_08770</name>
</gene>
<dbReference type="InterPro" id="IPR046283">
    <property type="entry name" value="DUF6320"/>
</dbReference>
<keyword evidence="1" id="KW-1133">Transmembrane helix</keyword>
<dbReference type="EMBL" id="AP028056">
    <property type="protein sequence ID" value="BEH01596.1"/>
    <property type="molecule type" value="Genomic_DNA"/>
</dbReference>
<name>A0AAN0K7K2_9ACTN</name>
<accession>A0AAN0K7K2</accession>
<feature type="transmembrane region" description="Helical" evidence="1">
    <location>
        <begin position="79"/>
        <end position="100"/>
    </location>
</feature>
<protein>
    <submittedName>
        <fullName evidence="2">DUF6320 domain-containing protein</fullName>
    </submittedName>
</protein>
<dbReference type="RefSeq" id="WP_286267942.1">
    <property type="nucleotide sequence ID" value="NZ_AP028056.1"/>
</dbReference>
<dbReference type="Proteomes" id="UP001431656">
    <property type="component" value="Chromosome"/>
</dbReference>